<gene>
    <name evidence="15" type="ORF">AN964_11375</name>
</gene>
<dbReference type="PANTHER" id="PTHR46025:SF3">
    <property type="entry name" value="XYLOSYLTRANSFERASE OXT"/>
    <property type="match status" value="1"/>
</dbReference>
<evidence type="ECO:0000256" key="13">
    <source>
        <dbReference type="ARBA" id="ARBA00023180"/>
    </source>
</evidence>
<organism evidence="15 16">
    <name type="scientific">Heyndrickxia shackletonii</name>
    <dbReference type="NCBI Taxonomy" id="157838"/>
    <lineage>
        <taxon>Bacteria</taxon>
        <taxon>Bacillati</taxon>
        <taxon>Bacillota</taxon>
        <taxon>Bacilli</taxon>
        <taxon>Bacillales</taxon>
        <taxon>Bacillaceae</taxon>
        <taxon>Heyndrickxia</taxon>
    </lineage>
</organism>
<keyword evidence="5" id="KW-0812">Transmembrane</keyword>
<dbReference type="PANTHER" id="PTHR46025">
    <property type="entry name" value="XYLOSYLTRANSFERASE OXT"/>
    <property type="match status" value="1"/>
</dbReference>
<dbReference type="PATRIC" id="fig|157838.3.peg.2503"/>
<keyword evidence="3" id="KW-0328">Glycosyltransferase</keyword>
<evidence type="ECO:0000256" key="11">
    <source>
        <dbReference type="ARBA" id="ARBA00023136"/>
    </source>
</evidence>
<keyword evidence="11" id="KW-0472">Membrane</keyword>
<dbReference type="AlphaFoldDB" id="A0A0Q3TJB3"/>
<evidence type="ECO:0000256" key="6">
    <source>
        <dbReference type="ARBA" id="ARBA00022723"/>
    </source>
</evidence>
<evidence type="ECO:0000313" key="15">
    <source>
        <dbReference type="EMBL" id="KQL54038.1"/>
    </source>
</evidence>
<keyword evidence="9" id="KW-1133">Transmembrane helix</keyword>
<evidence type="ECO:0000256" key="2">
    <source>
        <dbReference type="ARBA" id="ARBA00004648"/>
    </source>
</evidence>
<name>A0A0Q3TJB3_9BACI</name>
<protein>
    <recommendedName>
        <fullName evidence="14">Peptide O-xylosyltransferase</fullName>
    </recommendedName>
</protein>
<dbReference type="STRING" id="157838.AN964_11375"/>
<evidence type="ECO:0000256" key="5">
    <source>
        <dbReference type="ARBA" id="ARBA00022692"/>
    </source>
</evidence>
<evidence type="ECO:0000256" key="8">
    <source>
        <dbReference type="ARBA" id="ARBA00022968"/>
    </source>
</evidence>
<dbReference type="GO" id="GO:0016020">
    <property type="term" value="C:membrane"/>
    <property type="evidence" value="ECO:0007669"/>
    <property type="project" value="InterPro"/>
</dbReference>
<dbReference type="GO" id="GO:0015012">
    <property type="term" value="P:heparan sulfate proteoglycan biosynthetic process"/>
    <property type="evidence" value="ECO:0007669"/>
    <property type="project" value="TreeGrafter"/>
</dbReference>
<keyword evidence="12" id="KW-1015">Disulfide bond</keyword>
<proteinExistence type="predicted"/>
<keyword evidence="4" id="KW-0808">Transferase</keyword>
<accession>A0A0Q3TJB3</accession>
<comment type="caution">
    <text evidence="15">The sequence shown here is derived from an EMBL/GenBank/DDBJ whole genome shotgun (WGS) entry which is preliminary data.</text>
</comment>
<keyword evidence="7" id="KW-0256">Endoplasmic reticulum</keyword>
<comment type="subcellular location">
    <subcellularLocation>
        <location evidence="2">Endoplasmic reticulum membrane</location>
        <topology evidence="2">Single-pass type II membrane protein</topology>
    </subcellularLocation>
    <subcellularLocation>
        <location evidence="1">Golgi apparatus membrane</location>
        <topology evidence="1">Single-pass type II membrane protein</topology>
    </subcellularLocation>
</comment>
<evidence type="ECO:0000313" key="16">
    <source>
        <dbReference type="Proteomes" id="UP000051888"/>
    </source>
</evidence>
<evidence type="ECO:0000256" key="12">
    <source>
        <dbReference type="ARBA" id="ARBA00023157"/>
    </source>
</evidence>
<sequence>MMTAELRIAYILQIHKNPEQVNKFIHQLTANNDADVYIHIDRRQREQIKTKIVKNPNVKILDQSLICEWGDFSQIDTTLLLLKEVLSANKSYDFVCFKSGQDLLVKDGFHEFLSKNKGQIFMHFNDITWKNKGVILLNWPKVTRKRYTNAHPFRIYRRSIKYLYDKGIKLFPNTNYWPQDFEFYCGSQWFTISFEAAKYIIDFLEENKWFYHYFEKTYTPDEWFFHTLLMNSHFKSKVVKDNHLFLRSGISLRERNSPICLTKDDIPFIEESNKYFARKFDESIDNEVIDYFVNKIYESTLKNHHLIK</sequence>
<dbReference type="InterPro" id="IPR043538">
    <property type="entry name" value="XYLT"/>
</dbReference>
<evidence type="ECO:0000256" key="9">
    <source>
        <dbReference type="ARBA" id="ARBA00022989"/>
    </source>
</evidence>
<dbReference type="GO" id="GO:0050650">
    <property type="term" value="P:chondroitin sulfate proteoglycan biosynthetic process"/>
    <property type="evidence" value="ECO:0007669"/>
    <property type="project" value="TreeGrafter"/>
</dbReference>
<dbReference type="GO" id="GO:0030158">
    <property type="term" value="F:protein xylosyltransferase activity"/>
    <property type="evidence" value="ECO:0007669"/>
    <property type="project" value="InterPro"/>
</dbReference>
<dbReference type="EMBL" id="LJJC01000004">
    <property type="protein sequence ID" value="KQL54038.1"/>
    <property type="molecule type" value="Genomic_DNA"/>
</dbReference>
<keyword evidence="16" id="KW-1185">Reference proteome</keyword>
<evidence type="ECO:0000256" key="7">
    <source>
        <dbReference type="ARBA" id="ARBA00022824"/>
    </source>
</evidence>
<keyword evidence="8" id="KW-0735">Signal-anchor</keyword>
<evidence type="ECO:0000256" key="10">
    <source>
        <dbReference type="ARBA" id="ARBA00023034"/>
    </source>
</evidence>
<reference evidence="15 16" key="1">
    <citation type="submission" date="2015-09" db="EMBL/GenBank/DDBJ databases">
        <title>Genome sequencing project for genomic taxonomy and phylogenomics of Bacillus-like bacteria.</title>
        <authorList>
            <person name="Liu B."/>
            <person name="Wang J."/>
            <person name="Zhu Y."/>
            <person name="Liu G."/>
            <person name="Chen Q."/>
            <person name="Chen Z."/>
            <person name="Lan J."/>
            <person name="Che J."/>
            <person name="Ge C."/>
            <person name="Shi H."/>
            <person name="Pan Z."/>
            <person name="Liu X."/>
        </authorList>
    </citation>
    <scope>NUCLEOTIDE SEQUENCE [LARGE SCALE GENOMIC DNA]</scope>
    <source>
        <strain evidence="15 16">LMG 18435</strain>
    </source>
</reference>
<dbReference type="InterPro" id="IPR003406">
    <property type="entry name" value="Glyco_trans_14"/>
</dbReference>
<evidence type="ECO:0000256" key="3">
    <source>
        <dbReference type="ARBA" id="ARBA00022676"/>
    </source>
</evidence>
<evidence type="ECO:0000256" key="4">
    <source>
        <dbReference type="ARBA" id="ARBA00022679"/>
    </source>
</evidence>
<evidence type="ECO:0000256" key="1">
    <source>
        <dbReference type="ARBA" id="ARBA00004323"/>
    </source>
</evidence>
<dbReference type="Proteomes" id="UP000051888">
    <property type="component" value="Unassembled WGS sequence"/>
</dbReference>
<dbReference type="GO" id="GO:0046872">
    <property type="term" value="F:metal ion binding"/>
    <property type="evidence" value="ECO:0007669"/>
    <property type="project" value="UniProtKB-KW"/>
</dbReference>
<keyword evidence="6" id="KW-0479">Metal-binding</keyword>
<dbReference type="Pfam" id="PF02485">
    <property type="entry name" value="Branch"/>
    <property type="match status" value="1"/>
</dbReference>
<keyword evidence="13" id="KW-0325">Glycoprotein</keyword>
<keyword evidence="10" id="KW-0333">Golgi apparatus</keyword>
<evidence type="ECO:0000256" key="14">
    <source>
        <dbReference type="ARBA" id="ARBA00042865"/>
    </source>
</evidence>